<sequence length="266" mass="29363">MAAYLEERRSRSAVWSWRLGSFSTVLFIVSGLGHRYALLETVPFLWVLGIVAVLAAFGLMFAAFAFPSVWNDGDIGGRDMTGGALLSVLVLLPFLLTGYRAYAYPELNDVSTDLDDPPALTVALKTRTPAMNPVVPPSPAQARLQTQSYPEVTGRRYELPLDRTLGAVEAVLSNTNWKLYGPFRQKDNPDEVRIEALAFTTFLAFPADVAIRLMDEGDTTYVDMRSASRFGRHDLGDNAARVRQFLNDLDAEIADETGEKPLPDAE</sequence>
<dbReference type="EMBL" id="QGGG01000003">
    <property type="protein sequence ID" value="PWJ85395.1"/>
    <property type="molecule type" value="Genomic_DNA"/>
</dbReference>
<dbReference type="Pfam" id="PF07386">
    <property type="entry name" value="DUF1499"/>
    <property type="match status" value="1"/>
</dbReference>
<organism evidence="2 3">
    <name type="scientific">Pseudaminobacter salicylatoxidans</name>
    <dbReference type="NCBI Taxonomy" id="93369"/>
    <lineage>
        <taxon>Bacteria</taxon>
        <taxon>Pseudomonadati</taxon>
        <taxon>Pseudomonadota</taxon>
        <taxon>Alphaproteobacteria</taxon>
        <taxon>Hyphomicrobiales</taxon>
        <taxon>Phyllobacteriaceae</taxon>
        <taxon>Pseudaminobacter</taxon>
    </lineage>
</organism>
<gene>
    <name evidence="2" type="ORF">C7441_103252</name>
</gene>
<evidence type="ECO:0000313" key="3">
    <source>
        <dbReference type="Proteomes" id="UP000245396"/>
    </source>
</evidence>
<keyword evidence="1" id="KW-1133">Transmembrane helix</keyword>
<dbReference type="InterPro" id="IPR010865">
    <property type="entry name" value="DUF1499"/>
</dbReference>
<feature type="transmembrane region" description="Helical" evidence="1">
    <location>
        <begin position="82"/>
        <end position="102"/>
    </location>
</feature>
<dbReference type="AlphaFoldDB" id="A0A316C6K6"/>
<keyword evidence="1" id="KW-0812">Transmembrane</keyword>
<reference evidence="2 3" key="1">
    <citation type="submission" date="2018-05" db="EMBL/GenBank/DDBJ databases">
        <title>Genomic Encyclopedia of Type Strains, Phase IV (KMG-IV): sequencing the most valuable type-strain genomes for metagenomic binning, comparative biology and taxonomic classification.</title>
        <authorList>
            <person name="Goeker M."/>
        </authorList>
    </citation>
    <scope>NUCLEOTIDE SEQUENCE [LARGE SCALE GENOMIC DNA]</scope>
    <source>
        <strain evidence="2 3">DSM 6986</strain>
    </source>
</reference>
<comment type="caution">
    <text evidence="2">The sequence shown here is derived from an EMBL/GenBank/DDBJ whole genome shotgun (WGS) entry which is preliminary data.</text>
</comment>
<dbReference type="Proteomes" id="UP000245396">
    <property type="component" value="Unassembled WGS sequence"/>
</dbReference>
<keyword evidence="1" id="KW-0472">Membrane</keyword>
<dbReference type="RefSeq" id="WP_109612115.1">
    <property type="nucleotide sequence ID" value="NZ_QGGG01000003.1"/>
</dbReference>
<feature type="transmembrane region" description="Helical" evidence="1">
    <location>
        <begin position="12"/>
        <end position="32"/>
    </location>
</feature>
<evidence type="ECO:0000313" key="2">
    <source>
        <dbReference type="EMBL" id="PWJ85395.1"/>
    </source>
</evidence>
<protein>
    <submittedName>
        <fullName evidence="2">Uncharacterized protein DUF1499</fullName>
    </submittedName>
</protein>
<evidence type="ECO:0000256" key="1">
    <source>
        <dbReference type="SAM" id="Phobius"/>
    </source>
</evidence>
<name>A0A316C6K6_PSESE</name>
<feature type="transmembrane region" description="Helical" evidence="1">
    <location>
        <begin position="44"/>
        <end position="70"/>
    </location>
</feature>
<accession>A0A316C6K6</accession>
<dbReference type="STRING" id="1192868.GCA_000304395_00020"/>
<proteinExistence type="predicted"/>
<dbReference type="OrthoDB" id="1523552at2"/>
<keyword evidence="3" id="KW-1185">Reference proteome</keyword>